<evidence type="ECO:0000313" key="2">
    <source>
        <dbReference type="Proteomes" id="UP000191933"/>
    </source>
</evidence>
<dbReference type="EMBL" id="FBVY01000038">
    <property type="protein sequence ID" value="CUX00479.1"/>
    <property type="molecule type" value="Genomic_DNA"/>
</dbReference>
<evidence type="ECO:0000313" key="1">
    <source>
        <dbReference type="EMBL" id="CUX00479.1"/>
    </source>
</evidence>
<keyword evidence="2" id="KW-1185">Reference proteome</keyword>
<comment type="caution">
    <text evidence="1">The sequence shown here is derived from an EMBL/GenBank/DDBJ whole genome shotgun (WGS) entry which is preliminary data.</text>
</comment>
<organism evidence="1 2">
    <name type="scientific">Agrobacterium genomosp. 2 str. CFBP 5494</name>
    <dbReference type="NCBI Taxonomy" id="1183436"/>
    <lineage>
        <taxon>Bacteria</taxon>
        <taxon>Pseudomonadati</taxon>
        <taxon>Pseudomonadota</taxon>
        <taxon>Alphaproteobacteria</taxon>
        <taxon>Hyphomicrobiales</taxon>
        <taxon>Rhizobiaceae</taxon>
        <taxon>Rhizobium/Agrobacterium group</taxon>
        <taxon>Agrobacterium</taxon>
        <taxon>Agrobacterium tumefaciens complex</taxon>
    </lineage>
</organism>
<dbReference type="Proteomes" id="UP000191933">
    <property type="component" value="Unassembled WGS sequence"/>
</dbReference>
<reference evidence="1 2" key="1">
    <citation type="submission" date="2016-01" db="EMBL/GenBank/DDBJ databases">
        <authorList>
            <person name="Regsiter A."/>
            <person name="william w."/>
        </authorList>
    </citation>
    <scope>NUCLEOTIDE SEQUENCE [LARGE SCALE GENOMIC DNA]</scope>
    <source>
        <strain evidence="1 2">CFBP 5494</strain>
    </source>
</reference>
<accession>A0A9W5B5V7</accession>
<dbReference type="AlphaFoldDB" id="A0A9W5B5V7"/>
<name>A0A9W5B5V7_9HYPH</name>
<proteinExistence type="predicted"/>
<gene>
    <name evidence="1" type="ORF">AGR2A_Lc90021</name>
</gene>
<sequence length="98" mass="10514">MVAAPGASSFSLHKRVIECSLLSGLFDLRHFQKPPAGMVICRTGPNLNSELFARSFVLAPDLFNHCAHSGHRLLTPLSPPLADLLHIHHAAAATAGLR</sequence>
<protein>
    <submittedName>
        <fullName evidence="1">Uncharacterized protein</fullName>
    </submittedName>
</protein>